<proteinExistence type="predicted"/>
<dbReference type="EMBL" id="JAMKPW020000002">
    <property type="protein sequence ID" value="KAK8220086.1"/>
    <property type="molecule type" value="Genomic_DNA"/>
</dbReference>
<evidence type="ECO:0000313" key="2">
    <source>
        <dbReference type="Proteomes" id="UP001320706"/>
    </source>
</evidence>
<dbReference type="Proteomes" id="UP001320706">
    <property type="component" value="Unassembled WGS sequence"/>
</dbReference>
<sequence>MTETTAHSTIFQWVAAYPFTILFCLTAVWLLSNKFKPGLRSIPGPPLAAYTKLWRLLDVRRGQAHWTSIALHKKYGKLVRLAPNVVSVSDPAMVPVIYNIKGDFTKTGFYPIQCVSWQKKPQMNLFSTRSEVEHREQKKKVANAYSLESLLKMEGKIDECTRLFQEKLGEFADVGREVDLGSWLQYYAFDVVGELTFDKKLGFLEKGGDVDGMMEAIEGMLLYASQCGQVPEAHPFLLGNPLFPILMPQMETWNAVLNFTLKAINTRTTISRDGELELEEGRVGNDMLSRWAAVKSSDPLKMSTRDVVVHLSTNVFAGSDTTAIALRAILYFLIKNPAAMQKLVREIDEAELSPIVQDREARERLPYLNAVIKEAMRLHPSVGLLLERHVPKGGATICDTHIPGGTIVGINAWVLHHDETIFPQPEEFIPERWLEGWSPYGQKTKGEKVADDKDRLAEMEKSFFPFGAGSRTCIGRNISMIEMRKIIPQLLREFEVSIPGDKEWVCRNVWFVQQQMPPCVLKRRNKV</sequence>
<protein>
    <submittedName>
        <fullName evidence="1">Uncharacterized protein</fullName>
    </submittedName>
</protein>
<name>A0ACC3SN21_9PEZI</name>
<accession>A0ACC3SN21</accession>
<comment type="caution">
    <text evidence="1">The sequence shown here is derived from an EMBL/GenBank/DDBJ whole genome shotgun (WGS) entry which is preliminary data.</text>
</comment>
<keyword evidence="2" id="KW-1185">Reference proteome</keyword>
<reference evidence="1" key="1">
    <citation type="submission" date="2024-02" db="EMBL/GenBank/DDBJ databases">
        <title>Metagenome Assembled Genome of Zalaria obscura JY119.</title>
        <authorList>
            <person name="Vighnesh L."/>
            <person name="Jagadeeshwari U."/>
            <person name="Venkata Ramana C."/>
            <person name="Sasikala C."/>
        </authorList>
    </citation>
    <scope>NUCLEOTIDE SEQUENCE</scope>
    <source>
        <strain evidence="1">JY119</strain>
    </source>
</reference>
<evidence type="ECO:0000313" key="1">
    <source>
        <dbReference type="EMBL" id="KAK8220086.1"/>
    </source>
</evidence>
<gene>
    <name evidence="1" type="ORF">M8818_000502</name>
</gene>
<organism evidence="1 2">
    <name type="scientific">Zalaria obscura</name>
    <dbReference type="NCBI Taxonomy" id="2024903"/>
    <lineage>
        <taxon>Eukaryota</taxon>
        <taxon>Fungi</taxon>
        <taxon>Dikarya</taxon>
        <taxon>Ascomycota</taxon>
        <taxon>Pezizomycotina</taxon>
        <taxon>Dothideomycetes</taxon>
        <taxon>Dothideomycetidae</taxon>
        <taxon>Dothideales</taxon>
        <taxon>Zalariaceae</taxon>
        <taxon>Zalaria</taxon>
    </lineage>
</organism>